<evidence type="ECO:0000313" key="6">
    <source>
        <dbReference type="Proteomes" id="UP000245607"/>
    </source>
</evidence>
<sequence>MDSMIIKKFALSELFSSERGNSKLTKAYCNKHKGMYEVYTGSTKASFAFIDTFAYSKPLLTYTTDGEYAGSLKVLEGKYSVGGHRAILNPIINGLPLLYFKFALQRLFFENVKRGDVPSLIWSNVSEKVIALPVNNVGEIDIKKLEDITKKYQKLSDMKKKLHNQYEKIKSVDIDIFKSSSTKRKVFFVKDILDTKGGNSKLTLKYINQNQGKFPVYSAKTKGDVVKGYCNTFDFDIECIRITRNGRAGVPFYQKKHKFSISEDARIYYAKEKYAKCLDLEYLVYALKEGLKYKGFSWNNKAGKAKMDKIPILLPVTQSGEIDLEAQKQLLSILKNIEQVKSIILTNLKRLYTKDIEINKFNTLEF</sequence>
<dbReference type="Pfam" id="PF01420">
    <property type="entry name" value="Methylase_S"/>
    <property type="match status" value="2"/>
</dbReference>
<comment type="similarity">
    <text evidence="1">Belongs to the type-I restriction system S methylase family.</text>
</comment>
<dbReference type="GO" id="GO:0009307">
    <property type="term" value="P:DNA restriction-modification system"/>
    <property type="evidence" value="ECO:0007669"/>
    <property type="project" value="UniProtKB-KW"/>
</dbReference>
<dbReference type="RefSeq" id="WP_109242122.1">
    <property type="nucleotide sequence ID" value="NZ_QFAS01000008.1"/>
</dbReference>
<protein>
    <recommendedName>
        <fullName evidence="4">Type I restriction modification DNA specificity domain-containing protein</fullName>
    </recommendedName>
</protein>
<feature type="domain" description="Type I restriction modification DNA specificity" evidence="4">
    <location>
        <begin position="185"/>
        <end position="343"/>
    </location>
</feature>
<dbReference type="InterPro" id="IPR044946">
    <property type="entry name" value="Restrct_endonuc_typeI_TRD_sf"/>
</dbReference>
<evidence type="ECO:0000256" key="2">
    <source>
        <dbReference type="ARBA" id="ARBA00022747"/>
    </source>
</evidence>
<dbReference type="REBASE" id="291529">
    <property type="entry name" value="S.LsaA3ORF7345P"/>
</dbReference>
<keyword evidence="2" id="KW-0680">Restriction system</keyword>
<accession>A0A2U2M428</accession>
<dbReference type="AlphaFoldDB" id="A0A2U2M428"/>
<dbReference type="GO" id="GO:0003677">
    <property type="term" value="F:DNA binding"/>
    <property type="evidence" value="ECO:0007669"/>
    <property type="project" value="UniProtKB-KW"/>
</dbReference>
<evidence type="ECO:0000256" key="1">
    <source>
        <dbReference type="ARBA" id="ARBA00010923"/>
    </source>
</evidence>
<name>A0A2U2M428_9LACO</name>
<organism evidence="5 6">
    <name type="scientific">Ligilactobacillus salivarius</name>
    <dbReference type="NCBI Taxonomy" id="1624"/>
    <lineage>
        <taxon>Bacteria</taxon>
        <taxon>Bacillati</taxon>
        <taxon>Bacillota</taxon>
        <taxon>Bacilli</taxon>
        <taxon>Lactobacillales</taxon>
        <taxon>Lactobacillaceae</taxon>
        <taxon>Ligilactobacillus</taxon>
    </lineage>
</organism>
<dbReference type="Gene3D" id="3.90.220.20">
    <property type="entry name" value="DNA methylase specificity domains"/>
    <property type="match status" value="2"/>
</dbReference>
<comment type="caution">
    <text evidence="5">The sequence shown here is derived from an EMBL/GenBank/DDBJ whole genome shotgun (WGS) entry which is preliminary data.</text>
</comment>
<proteinExistence type="inferred from homology"/>
<feature type="domain" description="Type I restriction modification DNA specificity" evidence="4">
    <location>
        <begin position="7"/>
        <end position="151"/>
    </location>
</feature>
<reference evidence="5 6" key="1">
    <citation type="submission" date="2018-05" db="EMBL/GenBank/DDBJ databases">
        <title>Lactobacillus salivarius genome sequencing and assembly.</title>
        <authorList>
            <person name="Audisio C."/>
            <person name="Albarracin L."/>
            <person name="Torres M.J."/>
            <person name="Hebert E.M."/>
            <person name="Saavedra L."/>
        </authorList>
    </citation>
    <scope>NUCLEOTIDE SEQUENCE [LARGE SCALE GENOMIC DNA]</scope>
    <source>
        <strain evidence="5 6">A3iob</strain>
    </source>
</reference>
<dbReference type="Proteomes" id="UP000245607">
    <property type="component" value="Unassembled WGS sequence"/>
</dbReference>
<dbReference type="SUPFAM" id="SSF116734">
    <property type="entry name" value="DNA methylase specificity domain"/>
    <property type="match status" value="2"/>
</dbReference>
<dbReference type="InterPro" id="IPR000055">
    <property type="entry name" value="Restrct_endonuc_typeI_TRD"/>
</dbReference>
<dbReference type="EMBL" id="QFAS01000008">
    <property type="protein sequence ID" value="PWG51622.1"/>
    <property type="molecule type" value="Genomic_DNA"/>
</dbReference>
<evidence type="ECO:0000259" key="4">
    <source>
        <dbReference type="Pfam" id="PF01420"/>
    </source>
</evidence>
<evidence type="ECO:0000313" key="5">
    <source>
        <dbReference type="EMBL" id="PWG51622.1"/>
    </source>
</evidence>
<evidence type="ECO:0000256" key="3">
    <source>
        <dbReference type="ARBA" id="ARBA00023125"/>
    </source>
</evidence>
<keyword evidence="3" id="KW-0238">DNA-binding</keyword>
<gene>
    <name evidence="5" type="ORF">DB362_07340</name>
</gene>